<accession>A0A2K1IWD3</accession>
<sequence>MIAGIGFAVAILVVDGCQAMQSYNKSPLSSSITHLLPCLTPQRATEVLSGVKKAIKTVIHGSNSWVDVLNMQERKLVERHRLSHPTIVPHICDPYGPEPEFIPMECSPAEGSFVQFVEVSISKYD</sequence>
<dbReference type="InterPro" id="IPR040283">
    <property type="entry name" value="DDB_G0292058-like"/>
</dbReference>
<dbReference type="Proteomes" id="UP000006727">
    <property type="component" value="Chromosome 17"/>
</dbReference>
<dbReference type="PANTHER" id="PTHR31414:SF35">
    <property type="entry name" value="H(+)-EXPORTING DIPHOSPHATASE"/>
    <property type="match status" value="1"/>
</dbReference>
<reference evidence="2 5" key="2">
    <citation type="journal article" date="2018" name="Plant J.">
        <title>The Physcomitrella patens chromosome-scale assembly reveals moss genome structure and evolution.</title>
        <authorList>
            <person name="Lang D."/>
            <person name="Ullrich K.K."/>
            <person name="Murat F."/>
            <person name="Fuchs J."/>
            <person name="Jenkins J."/>
            <person name="Haas F.B."/>
            <person name="Piednoel M."/>
            <person name="Gundlach H."/>
            <person name="Van Bel M."/>
            <person name="Meyberg R."/>
            <person name="Vives C."/>
            <person name="Morata J."/>
            <person name="Symeonidi A."/>
            <person name="Hiss M."/>
            <person name="Muchero W."/>
            <person name="Kamisugi Y."/>
            <person name="Saleh O."/>
            <person name="Blanc G."/>
            <person name="Decker E.L."/>
            <person name="van Gessel N."/>
            <person name="Grimwood J."/>
            <person name="Hayes R.D."/>
            <person name="Graham S.W."/>
            <person name="Gunter L.E."/>
            <person name="McDaniel S.F."/>
            <person name="Hoernstein S.N.W."/>
            <person name="Larsson A."/>
            <person name="Li F.W."/>
            <person name="Perroud P.F."/>
            <person name="Phillips J."/>
            <person name="Ranjan P."/>
            <person name="Rokshar D.S."/>
            <person name="Rothfels C.J."/>
            <person name="Schneider L."/>
            <person name="Shu S."/>
            <person name="Stevenson D.W."/>
            <person name="Thummler F."/>
            <person name="Tillich M."/>
            <person name="Villarreal Aguilar J.C."/>
            <person name="Widiez T."/>
            <person name="Wong G.K."/>
            <person name="Wymore A."/>
            <person name="Zhang Y."/>
            <person name="Zimmer A.D."/>
            <person name="Quatrano R.S."/>
            <person name="Mayer K.F.X."/>
            <person name="Goodstein D."/>
            <person name="Casacuberta J.M."/>
            <person name="Vandepoele K."/>
            <person name="Reski R."/>
            <person name="Cuming A.C."/>
            <person name="Tuskan G.A."/>
            <person name="Maumus F."/>
            <person name="Salse J."/>
            <person name="Schmutz J."/>
            <person name="Rensing S.A."/>
        </authorList>
    </citation>
    <scope>NUCLEOTIDE SEQUENCE [LARGE SCALE GENOMIC DNA]</scope>
    <source>
        <strain evidence="4 5">cv. Gransden 2004</strain>
    </source>
</reference>
<feature type="chain" id="PRO_5014294031" description="Protein kinase domain-containing protein" evidence="1">
    <location>
        <begin position="20"/>
        <end position="125"/>
    </location>
</feature>
<reference evidence="2 5" key="1">
    <citation type="journal article" date="2008" name="Science">
        <title>The Physcomitrella genome reveals evolutionary insights into the conquest of land by plants.</title>
        <authorList>
            <person name="Rensing S."/>
            <person name="Lang D."/>
            <person name="Zimmer A."/>
            <person name="Terry A."/>
            <person name="Salamov A."/>
            <person name="Shapiro H."/>
            <person name="Nishiyama T."/>
            <person name="Perroud P.-F."/>
            <person name="Lindquist E."/>
            <person name="Kamisugi Y."/>
            <person name="Tanahashi T."/>
            <person name="Sakakibara K."/>
            <person name="Fujita T."/>
            <person name="Oishi K."/>
            <person name="Shin-I T."/>
            <person name="Kuroki Y."/>
            <person name="Toyoda A."/>
            <person name="Suzuki Y."/>
            <person name="Hashimoto A."/>
            <person name="Yamaguchi K."/>
            <person name="Sugano A."/>
            <person name="Kohara Y."/>
            <person name="Fujiyama A."/>
            <person name="Anterola A."/>
            <person name="Aoki S."/>
            <person name="Ashton N."/>
            <person name="Barbazuk W.B."/>
            <person name="Barker E."/>
            <person name="Bennetzen J."/>
            <person name="Bezanilla M."/>
            <person name="Blankenship R."/>
            <person name="Cho S.H."/>
            <person name="Dutcher S."/>
            <person name="Estelle M."/>
            <person name="Fawcett J.A."/>
            <person name="Gundlach H."/>
            <person name="Hanada K."/>
            <person name="Heyl A."/>
            <person name="Hicks K.A."/>
            <person name="Hugh J."/>
            <person name="Lohr M."/>
            <person name="Mayer K."/>
            <person name="Melkozernov A."/>
            <person name="Murata T."/>
            <person name="Nelson D."/>
            <person name="Pils B."/>
            <person name="Prigge M."/>
            <person name="Reiss B."/>
            <person name="Renner T."/>
            <person name="Rombauts S."/>
            <person name="Rushton P."/>
            <person name="Sanderfoot A."/>
            <person name="Schween G."/>
            <person name="Shiu S.-H."/>
            <person name="Stueber K."/>
            <person name="Theodoulou F.L."/>
            <person name="Tu H."/>
            <person name="Van de Peer Y."/>
            <person name="Verrier P.J."/>
            <person name="Waters E."/>
            <person name="Wood A."/>
            <person name="Yang L."/>
            <person name="Cove D."/>
            <person name="Cuming A."/>
            <person name="Hasebe M."/>
            <person name="Lucas S."/>
            <person name="Mishler D.B."/>
            <person name="Reski R."/>
            <person name="Grigoriev I."/>
            <person name="Quatrano R.S."/>
            <person name="Boore J.L."/>
        </authorList>
    </citation>
    <scope>NUCLEOTIDE SEQUENCE [LARGE SCALE GENOMIC DNA]</scope>
    <source>
        <strain evidence="4 5">cv. Gransden 2004</strain>
    </source>
</reference>
<dbReference type="EnsemblPlants" id="Pp3c20_23910V3.1">
    <property type="protein sequence ID" value="Pp3c20_23910V3.1"/>
    <property type="gene ID" value="Pp3c20_23910"/>
</dbReference>
<dbReference type="InParanoid" id="A0A2K1IWD3"/>
<keyword evidence="5" id="KW-1185">Reference proteome</keyword>
<reference evidence="4" key="3">
    <citation type="submission" date="2020-12" db="UniProtKB">
        <authorList>
            <consortium name="EnsemblPlants"/>
        </authorList>
    </citation>
    <scope>IDENTIFICATION</scope>
</reference>
<protein>
    <recommendedName>
        <fullName evidence="6">Protein kinase domain-containing protein</fullName>
    </recommendedName>
</protein>
<keyword evidence="1" id="KW-0732">Signal</keyword>
<dbReference type="Gramene" id="Pp3c20_23910V3.1">
    <property type="protein sequence ID" value="Pp3c20_23910V3.1"/>
    <property type="gene ID" value="Pp3c20_23910"/>
</dbReference>
<proteinExistence type="predicted"/>
<dbReference type="Gramene" id="Pp3c17_120V3.1">
    <property type="protein sequence ID" value="Pp3c17_120V3.1"/>
    <property type="gene ID" value="Pp3c17_120"/>
</dbReference>
<dbReference type="PANTHER" id="PTHR31414">
    <property type="entry name" value="TRANSMEMBRANE PROTEIN DDB_G0292058"/>
    <property type="match status" value="1"/>
</dbReference>
<evidence type="ECO:0000256" key="1">
    <source>
        <dbReference type="SAM" id="SignalP"/>
    </source>
</evidence>
<evidence type="ECO:0000313" key="3">
    <source>
        <dbReference type="EMBL" id="PNR35621.1"/>
    </source>
</evidence>
<evidence type="ECO:0000313" key="4">
    <source>
        <dbReference type="EnsemblPlants" id="Pp3c17_120V3.1"/>
    </source>
</evidence>
<gene>
    <name evidence="3" type="ORF">PHYPA_021471</name>
    <name evidence="2" type="ORF">PHYPA_025528</name>
</gene>
<organism evidence="2">
    <name type="scientific">Physcomitrium patens</name>
    <name type="common">Spreading-leaved earth moss</name>
    <name type="synonym">Physcomitrella patens</name>
    <dbReference type="NCBI Taxonomy" id="3218"/>
    <lineage>
        <taxon>Eukaryota</taxon>
        <taxon>Viridiplantae</taxon>
        <taxon>Streptophyta</taxon>
        <taxon>Embryophyta</taxon>
        <taxon>Bryophyta</taxon>
        <taxon>Bryophytina</taxon>
        <taxon>Bryopsida</taxon>
        <taxon>Funariidae</taxon>
        <taxon>Funariales</taxon>
        <taxon>Funariaceae</taxon>
        <taxon>Physcomitrium</taxon>
    </lineage>
</organism>
<name>A0A2K1IWD3_PHYPA</name>
<dbReference type="EnsemblPlants" id="Pp3c17_120V3.1">
    <property type="protein sequence ID" value="Pp3c17_120V3.1"/>
    <property type="gene ID" value="Pp3c17_120"/>
</dbReference>
<evidence type="ECO:0000313" key="5">
    <source>
        <dbReference type="Proteomes" id="UP000006727"/>
    </source>
</evidence>
<evidence type="ECO:0008006" key="6">
    <source>
        <dbReference type="Google" id="ProtNLM"/>
    </source>
</evidence>
<feature type="signal peptide" evidence="1">
    <location>
        <begin position="1"/>
        <end position="19"/>
    </location>
</feature>
<dbReference type="EMBL" id="ABEU02000020">
    <property type="protein sequence ID" value="PNR33584.1"/>
    <property type="molecule type" value="Genomic_DNA"/>
</dbReference>
<dbReference type="EMBL" id="ABEU02000017">
    <property type="protein sequence ID" value="PNR35621.1"/>
    <property type="molecule type" value="Genomic_DNA"/>
</dbReference>
<dbReference type="Proteomes" id="UP000006727">
    <property type="component" value="Chromosome 20"/>
</dbReference>
<evidence type="ECO:0000313" key="2">
    <source>
        <dbReference type="EMBL" id="PNR33584.1"/>
    </source>
</evidence>
<dbReference type="PaxDb" id="3218-PP1S521_12V6.1"/>
<dbReference type="STRING" id="3218.A0A2K1IWD3"/>
<dbReference type="AlphaFoldDB" id="A0A2K1IWD3"/>